<protein>
    <submittedName>
        <fullName evidence="1">Uncharacterized protein</fullName>
    </submittedName>
</protein>
<name>A0ABV5BUZ6_9BACL</name>
<dbReference type="RefSeq" id="WP_375518356.1">
    <property type="nucleotide sequence ID" value="NZ_JBHIRY010000001.1"/>
</dbReference>
<proteinExistence type="predicted"/>
<dbReference type="Proteomes" id="UP001580430">
    <property type="component" value="Unassembled WGS sequence"/>
</dbReference>
<dbReference type="EMBL" id="JBHIRY010000001">
    <property type="protein sequence ID" value="MFB5759104.1"/>
    <property type="molecule type" value="Genomic_DNA"/>
</dbReference>
<reference evidence="1 2" key="1">
    <citation type="submission" date="2024-09" db="EMBL/GenBank/DDBJ databases">
        <title>Paenibacillus zeirhizospherea sp. nov., isolated from surface of the maize (Zea mays) roots in a horticulture field, Hungary.</title>
        <authorList>
            <person name="Marton D."/>
            <person name="Farkas M."/>
            <person name="Bedics A."/>
            <person name="Toth E."/>
            <person name="Tancsics A."/>
            <person name="Boka K."/>
            <person name="Marati G."/>
            <person name="Kriszt B."/>
            <person name="Cserhati M."/>
        </authorList>
    </citation>
    <scope>NUCLEOTIDE SEQUENCE [LARGE SCALE GENOMIC DNA]</scope>
    <source>
        <strain evidence="1 2">JCM 18446</strain>
    </source>
</reference>
<comment type="caution">
    <text evidence="1">The sequence shown here is derived from an EMBL/GenBank/DDBJ whole genome shotgun (WGS) entry which is preliminary data.</text>
</comment>
<gene>
    <name evidence="1" type="ORF">ACE5LO_01725</name>
</gene>
<evidence type="ECO:0000313" key="2">
    <source>
        <dbReference type="Proteomes" id="UP001580430"/>
    </source>
</evidence>
<accession>A0ABV5BUZ6</accession>
<organism evidence="1 2">
    <name type="scientific">Paenibacillus medicaginis</name>
    <dbReference type="NCBI Taxonomy" id="1470560"/>
    <lineage>
        <taxon>Bacteria</taxon>
        <taxon>Bacillati</taxon>
        <taxon>Bacillota</taxon>
        <taxon>Bacilli</taxon>
        <taxon>Bacillales</taxon>
        <taxon>Paenibacillaceae</taxon>
        <taxon>Paenibacillus</taxon>
    </lineage>
</organism>
<keyword evidence="2" id="KW-1185">Reference proteome</keyword>
<evidence type="ECO:0000313" key="1">
    <source>
        <dbReference type="EMBL" id="MFB5759104.1"/>
    </source>
</evidence>
<sequence>MALIADVFDVILKDSNGDVFGTTTLQDAGIEFTVQENEVRSGKGNQLYGVLHVSRDININLTDVEFKYEWLAKQLGQTVVTGAGTAWSMPKWYTIDAADKISLPETPINDSLAIYDATGRKLALTTDYTVTAKDVTFTGLTAGTEVEVRTYSYTTAPNTQTIAIDNSVFGKGVQAVLETIEINGNEEVVATIQYQFDNAVPSGNFTINTASERNAATQAFNLRVIKPRTTNIVGRFLRIPVTQ</sequence>